<comment type="similarity">
    <text evidence="2">Belongs to the peptidase C65 family. Otulin subfamily.</text>
</comment>
<comment type="subcellular location">
    <subcellularLocation>
        <location evidence="1">Cytoplasm</location>
    </subcellularLocation>
</comment>
<dbReference type="Proteomes" id="UP001444071">
    <property type="component" value="Unassembled WGS sequence"/>
</dbReference>
<feature type="compositionally biased region" description="Low complexity" evidence="4">
    <location>
        <begin position="169"/>
        <end position="180"/>
    </location>
</feature>
<evidence type="ECO:0000256" key="1">
    <source>
        <dbReference type="ARBA" id="ARBA00004496"/>
    </source>
</evidence>
<evidence type="ECO:0000313" key="6">
    <source>
        <dbReference type="Proteomes" id="UP001444071"/>
    </source>
</evidence>
<proteinExistence type="inferred from homology"/>
<dbReference type="PRINTS" id="PR02055">
    <property type="entry name" value="PROTEINF105"/>
</dbReference>
<dbReference type="PANTHER" id="PTHR33662:SF3">
    <property type="entry name" value="FIBROUS SHEATH CABYR-BINDING PROTEIN-LIKE-RELATED"/>
    <property type="match status" value="1"/>
</dbReference>
<feature type="region of interest" description="Disordered" evidence="4">
    <location>
        <begin position="33"/>
        <end position="394"/>
    </location>
</feature>
<evidence type="ECO:0000256" key="4">
    <source>
        <dbReference type="SAM" id="MobiDB-lite"/>
    </source>
</evidence>
<evidence type="ECO:0000313" key="5">
    <source>
        <dbReference type="EMBL" id="MEQ2258242.1"/>
    </source>
</evidence>
<dbReference type="EMBL" id="JAHRIM010000413">
    <property type="protein sequence ID" value="MEQ2258242.1"/>
    <property type="molecule type" value="Genomic_DNA"/>
</dbReference>
<feature type="compositionally biased region" description="Basic and acidic residues" evidence="4">
    <location>
        <begin position="260"/>
        <end position="295"/>
    </location>
</feature>
<feature type="compositionally biased region" description="Basic and acidic residues" evidence="4">
    <location>
        <begin position="134"/>
        <end position="143"/>
    </location>
</feature>
<feature type="compositionally biased region" description="Basic and acidic residues" evidence="4">
    <location>
        <begin position="308"/>
        <end position="329"/>
    </location>
</feature>
<evidence type="ECO:0000256" key="3">
    <source>
        <dbReference type="ARBA" id="ARBA00022490"/>
    </source>
</evidence>
<comment type="caution">
    <text evidence="5">The sequence shown here is derived from an EMBL/GenBank/DDBJ whole genome shotgun (WGS) entry which is preliminary data.</text>
</comment>
<dbReference type="InterPro" id="IPR023235">
    <property type="entry name" value="FAM105"/>
</dbReference>
<organism evidence="5 6">
    <name type="scientific">Xenotaenia resolanae</name>
    <dbReference type="NCBI Taxonomy" id="208358"/>
    <lineage>
        <taxon>Eukaryota</taxon>
        <taxon>Metazoa</taxon>
        <taxon>Chordata</taxon>
        <taxon>Craniata</taxon>
        <taxon>Vertebrata</taxon>
        <taxon>Euteleostomi</taxon>
        <taxon>Actinopterygii</taxon>
        <taxon>Neopterygii</taxon>
        <taxon>Teleostei</taxon>
        <taxon>Neoteleostei</taxon>
        <taxon>Acanthomorphata</taxon>
        <taxon>Ovalentaria</taxon>
        <taxon>Atherinomorphae</taxon>
        <taxon>Cyprinodontiformes</taxon>
        <taxon>Goodeidae</taxon>
        <taxon>Xenotaenia</taxon>
    </lineage>
</organism>
<keyword evidence="3" id="KW-0963">Cytoplasm</keyword>
<feature type="compositionally biased region" description="Polar residues" evidence="4">
    <location>
        <begin position="202"/>
        <end position="254"/>
    </location>
</feature>
<dbReference type="Pfam" id="PF16218">
    <property type="entry name" value="Peptidase_C101"/>
    <property type="match status" value="1"/>
</dbReference>
<accession>A0ABV0VLX2</accession>
<keyword evidence="6" id="KW-1185">Reference proteome</keyword>
<protein>
    <submittedName>
        <fullName evidence="5">Uncharacterized protein</fullName>
    </submittedName>
</protein>
<reference evidence="5 6" key="1">
    <citation type="submission" date="2021-06" db="EMBL/GenBank/DDBJ databases">
        <authorList>
            <person name="Palmer J.M."/>
        </authorList>
    </citation>
    <scope>NUCLEOTIDE SEQUENCE [LARGE SCALE GENOMIC DNA]</scope>
    <source>
        <strain evidence="5 6">XR_2019</strain>
        <tissue evidence="5">Muscle</tissue>
    </source>
</reference>
<sequence>MGNCCCDAESPCGSIEERSVLLKDDSKTSCAGERVVVGTRGPEDDDDMRQSRVVNTEEEQQRCQNNEREPKSTRGNGHLQKENIQQAKASPRAESATGEQHDGKEDAAADRRTLNQLQKDISTPDGQEGLATDVEPKTEKEDPTTVQEKVSGLVLPAPESAGPENLSHPETNTPTEDNNTASGSHAGSGLDAIATEAKPSEEFTQNNEVLSEPNTGAASIPAVSQETNTAAPSCSVDSDTKSHVISQPPSSGSDPTEPGHVQEKPDHVSADKKPEVGSAAEAKDSLKSDQEEKTNPEASSPAEDIVEETGKNAPEEKEDDSGKKQEKVEAALTVTEAPQVEKQTDIQENPAIEEHSCIKANDKPAAEEEGAQDDSEEDLYRGEEELSASLSDKPPEILKVQDNCSLSPAVAVLFYSEREWKGNTTKSALIRKGYKEMSAKFSHLRRVRGDNYCALRATLFQVLSQSNQVPQWLQEDTVLMWQAAADCPGAAERQNLCERLFQGEEEELGMLEALKLLMLGRASELHDRMQVGEDVPFFCWLLFARDSSGCPRSFLSNHLRHVGLSAGLEQVEMFLLGYALQHTIQVYRLYKADTEEFVTFYPDDHRDDWPSVCLVTEDDRHYNVPVTEPADPSEEFTSS</sequence>
<gene>
    <name evidence="5" type="ORF">XENORESO_013124</name>
</gene>
<dbReference type="PANTHER" id="PTHR33662">
    <property type="entry name" value="OTU DEUBIQUITINASE WITH LINEAR LINKAGE-SPECIFICITY A-RELATED"/>
    <property type="match status" value="1"/>
</dbReference>
<feature type="compositionally biased region" description="Basic and acidic residues" evidence="4">
    <location>
        <begin position="99"/>
        <end position="113"/>
    </location>
</feature>
<evidence type="ECO:0000256" key="2">
    <source>
        <dbReference type="ARBA" id="ARBA00010267"/>
    </source>
</evidence>
<feature type="compositionally biased region" description="Basic and acidic residues" evidence="4">
    <location>
        <begin position="352"/>
        <end position="366"/>
    </location>
</feature>
<name>A0ABV0VLX2_9TELE</name>
<feature type="compositionally biased region" description="Acidic residues" evidence="4">
    <location>
        <begin position="367"/>
        <end position="377"/>
    </location>
</feature>
<feature type="compositionally biased region" description="Polar residues" evidence="4">
    <location>
        <begin position="114"/>
        <end position="125"/>
    </location>
</feature>
<feature type="compositionally biased region" description="Basic and acidic residues" evidence="4">
    <location>
        <begin position="59"/>
        <end position="72"/>
    </location>
</feature>